<reference evidence="2" key="1">
    <citation type="submission" date="2012-05" db="EMBL/GenBank/DDBJ databases">
        <authorList>
            <person name="Krishnakumar V."/>
            <person name="Cheung F."/>
            <person name="Xiao Y."/>
            <person name="Chan A."/>
            <person name="Moskal W.A."/>
            <person name="Town C.D."/>
        </authorList>
    </citation>
    <scope>NUCLEOTIDE SEQUENCE</scope>
</reference>
<feature type="transmembrane region" description="Helical" evidence="1">
    <location>
        <begin position="15"/>
        <end position="37"/>
    </location>
</feature>
<evidence type="ECO:0000313" key="2">
    <source>
        <dbReference type="EMBL" id="AFK48355.1"/>
    </source>
</evidence>
<name>I3T763_LOTJA</name>
<organism evidence="2">
    <name type="scientific">Lotus japonicus</name>
    <name type="common">Lotus corniculatus var. japonicus</name>
    <dbReference type="NCBI Taxonomy" id="34305"/>
    <lineage>
        <taxon>Eukaryota</taxon>
        <taxon>Viridiplantae</taxon>
        <taxon>Streptophyta</taxon>
        <taxon>Embryophyta</taxon>
        <taxon>Tracheophyta</taxon>
        <taxon>Spermatophyta</taxon>
        <taxon>Magnoliopsida</taxon>
        <taxon>eudicotyledons</taxon>
        <taxon>Gunneridae</taxon>
        <taxon>Pentapetalae</taxon>
        <taxon>rosids</taxon>
        <taxon>fabids</taxon>
        <taxon>Fabales</taxon>
        <taxon>Fabaceae</taxon>
        <taxon>Papilionoideae</taxon>
        <taxon>50 kb inversion clade</taxon>
        <taxon>NPAAA clade</taxon>
        <taxon>Hologalegina</taxon>
        <taxon>robinioid clade</taxon>
        <taxon>Loteae</taxon>
        <taxon>Lotus</taxon>
    </lineage>
</organism>
<keyword evidence="1" id="KW-0472">Membrane</keyword>
<proteinExistence type="evidence at transcript level"/>
<keyword evidence="1" id="KW-1133">Transmembrane helix</keyword>
<protein>
    <submittedName>
        <fullName evidence="2">Uncharacterized protein</fullName>
    </submittedName>
</protein>
<sequence>MALGSSLAFSKSCSFFSLASFFIRASSMSLLIFLLYISANVIGSSITDFSPSRTFKGYTVASGAGFWNVAIDKRLEFEFTTAW</sequence>
<keyword evidence="1" id="KW-0812">Transmembrane</keyword>
<accession>I3T763</accession>
<dbReference type="AlphaFoldDB" id="I3T763"/>
<evidence type="ECO:0000256" key="1">
    <source>
        <dbReference type="SAM" id="Phobius"/>
    </source>
</evidence>
<dbReference type="EMBL" id="BT148561">
    <property type="protein sequence ID" value="AFK48355.1"/>
    <property type="molecule type" value="mRNA"/>
</dbReference>